<organism evidence="1">
    <name type="scientific">Glyptapanteles indiensis</name>
    <name type="common">Parasitoid wasp</name>
    <dbReference type="NCBI Taxonomy" id="92994"/>
    <lineage>
        <taxon>Eukaryota</taxon>
        <taxon>Metazoa</taxon>
        <taxon>Ecdysozoa</taxon>
        <taxon>Arthropoda</taxon>
        <taxon>Hexapoda</taxon>
        <taxon>Insecta</taxon>
        <taxon>Pterygota</taxon>
        <taxon>Neoptera</taxon>
        <taxon>Endopterygota</taxon>
        <taxon>Hymenoptera</taxon>
        <taxon>Apocrita</taxon>
        <taxon>Ichneumonoidea</taxon>
        <taxon>Braconidae</taxon>
        <taxon>Microgastrinae</taxon>
        <taxon>Glyptapanteles</taxon>
    </lineage>
</organism>
<gene>
    <name evidence="1" type="ORF">GIP_L8_0420</name>
</gene>
<proteinExistence type="predicted"/>
<dbReference type="EMBL" id="EF710657">
    <property type="protein sequence ID" value="ACE75428.1"/>
    <property type="molecule type" value="Genomic_DNA"/>
</dbReference>
<accession>B7S953</accession>
<name>B7S953_GLYIN</name>
<evidence type="ECO:0000313" key="1">
    <source>
        <dbReference type="EMBL" id="ACE75428.1"/>
    </source>
</evidence>
<reference evidence="1" key="1">
    <citation type="submission" date="2007-06" db="EMBL/GenBank/DDBJ databases">
        <title>Bracovirus Evolution: Comparative Genomics of Multiple Viral and Proviral Genomes.</title>
        <authorList>
            <person name="Desjardins C.A."/>
            <person name="Gundersen-Rindal D.E."/>
            <person name="Hostetler J.B."/>
            <person name="Tallon L.J."/>
            <person name="Utterback T.R."/>
            <person name="Fuester R.W."/>
            <person name="Schatz M.C."/>
            <person name="Pedroni M.J."/>
            <person name="Fadrosh D.W."/>
            <person name="Haas B.J."/>
            <person name="Toms B.S."/>
            <person name="Chen D."/>
            <person name="Nene V."/>
        </authorList>
    </citation>
    <scope>NUCLEOTIDE SEQUENCE</scope>
</reference>
<protein>
    <submittedName>
        <fullName evidence="1">Uncharacterized protein</fullName>
    </submittedName>
</protein>
<dbReference type="AlphaFoldDB" id="B7S953"/>
<sequence length="168" mass="19495">MAWSTLSIKALRVIIELEILRNFRRKNKIEGTAICLEGTVAVLERHQKDIWLKRCNDIRTGPYEDDYIPIFVSCIFPGPATTHKNIYVVPRTWLVIDNLECALWKIHADHYLQYGNTKDIKVEVNGVTARMENYGNHLWLRKESDFARTPDPKKYSSAFVACIHCTKT</sequence>